<dbReference type="EMBL" id="JABEBT010000005">
    <property type="protein sequence ID" value="KAF7639374.1"/>
    <property type="molecule type" value="Genomic_DNA"/>
</dbReference>
<evidence type="ECO:0000313" key="2">
    <source>
        <dbReference type="Proteomes" id="UP000605970"/>
    </source>
</evidence>
<dbReference type="Proteomes" id="UP000605970">
    <property type="component" value="Unassembled WGS sequence"/>
</dbReference>
<keyword evidence="2" id="KW-1185">Reference proteome</keyword>
<name>A0A8T0A058_9BILA</name>
<organism evidence="1 2">
    <name type="scientific">Meloidogyne graminicola</name>
    <dbReference type="NCBI Taxonomy" id="189291"/>
    <lineage>
        <taxon>Eukaryota</taxon>
        <taxon>Metazoa</taxon>
        <taxon>Ecdysozoa</taxon>
        <taxon>Nematoda</taxon>
        <taxon>Chromadorea</taxon>
        <taxon>Rhabditida</taxon>
        <taxon>Tylenchina</taxon>
        <taxon>Tylenchomorpha</taxon>
        <taxon>Tylenchoidea</taxon>
        <taxon>Meloidogynidae</taxon>
        <taxon>Meloidogyninae</taxon>
        <taxon>Meloidogyne</taxon>
    </lineage>
</organism>
<gene>
    <name evidence="1" type="ORF">Mgra_00001042</name>
</gene>
<comment type="caution">
    <text evidence="1">The sequence shown here is derived from an EMBL/GenBank/DDBJ whole genome shotgun (WGS) entry which is preliminary data.</text>
</comment>
<protein>
    <submittedName>
        <fullName evidence="1">Uncharacterized protein</fullName>
    </submittedName>
</protein>
<reference evidence="1" key="1">
    <citation type="journal article" date="2020" name="Ecol. Evol.">
        <title>Genome structure and content of the rice root-knot nematode (Meloidogyne graminicola).</title>
        <authorList>
            <person name="Phan N.T."/>
            <person name="Danchin E.G.J."/>
            <person name="Klopp C."/>
            <person name="Perfus-Barbeoch L."/>
            <person name="Kozlowski D.K."/>
            <person name="Koutsovoulos G.D."/>
            <person name="Lopez-Roques C."/>
            <person name="Bouchez O."/>
            <person name="Zahm M."/>
            <person name="Besnard G."/>
            <person name="Bellafiore S."/>
        </authorList>
    </citation>
    <scope>NUCLEOTIDE SEQUENCE</scope>
    <source>
        <strain evidence="1">VN-18</strain>
    </source>
</reference>
<accession>A0A8T0A058</accession>
<dbReference type="AlphaFoldDB" id="A0A8T0A058"/>
<proteinExistence type="predicted"/>
<evidence type="ECO:0000313" key="1">
    <source>
        <dbReference type="EMBL" id="KAF7639374.1"/>
    </source>
</evidence>
<sequence length="49" mass="5313">MKTFLSKVRPTTNVTIPNSPTTITTTTLITPSTPIAIALTGTTEAWIYF</sequence>